<keyword evidence="4" id="KW-0862">Zinc</keyword>
<evidence type="ECO:0000256" key="1">
    <source>
        <dbReference type="ARBA" id="ARBA00009835"/>
    </source>
</evidence>
<keyword evidence="4" id="KW-0479">Metal-binding</keyword>
<dbReference type="Gene3D" id="2.60.40.2300">
    <property type="entry name" value="Neutral/alkaline non-lysosomal ceramidase, C-terminal domain"/>
    <property type="match status" value="1"/>
</dbReference>
<keyword evidence="5" id="KW-0746">Sphingolipid metabolism</keyword>
<evidence type="ECO:0000259" key="8">
    <source>
        <dbReference type="Pfam" id="PF17048"/>
    </source>
</evidence>
<dbReference type="InterPro" id="IPR031329">
    <property type="entry name" value="NEUT/ALK_ceramidase_N"/>
</dbReference>
<comment type="similarity">
    <text evidence="1 5">Belongs to the neutral ceramidase family.</text>
</comment>
<evidence type="ECO:0000256" key="4">
    <source>
        <dbReference type="PIRSR" id="PIRSR606823-2"/>
    </source>
</evidence>
<dbReference type="InterPro" id="IPR031331">
    <property type="entry name" value="NEUT/ALK_ceramidase_C"/>
</dbReference>
<feature type="active site" description="Nucleophile" evidence="3">
    <location>
        <position position="288"/>
    </location>
</feature>
<dbReference type="PROSITE" id="PS51257">
    <property type="entry name" value="PROKAR_LIPOPROTEIN"/>
    <property type="match status" value="1"/>
</dbReference>
<dbReference type="Proteomes" id="UP000279236">
    <property type="component" value="Unassembled WGS sequence"/>
</dbReference>
<keyword evidence="2 5" id="KW-0378">Hydrolase</keyword>
<dbReference type="GO" id="GO:0046872">
    <property type="term" value="F:metal ion binding"/>
    <property type="evidence" value="ECO:0007669"/>
    <property type="project" value="UniProtKB-KW"/>
</dbReference>
<feature type="binding site" evidence="4">
    <location>
        <position position="487"/>
    </location>
    <ligand>
        <name>Zn(2+)</name>
        <dbReference type="ChEBI" id="CHEBI:29105"/>
    </ligand>
</feature>
<dbReference type="GO" id="GO:0005576">
    <property type="term" value="C:extracellular region"/>
    <property type="evidence" value="ECO:0007669"/>
    <property type="project" value="TreeGrafter"/>
</dbReference>
<feature type="signal peptide" evidence="6">
    <location>
        <begin position="1"/>
        <end position="28"/>
    </location>
</feature>
<comment type="caution">
    <text evidence="9">The sequence shown here is derived from an EMBL/GenBank/DDBJ whole genome shotgun (WGS) entry which is preliminary data.</text>
</comment>
<gene>
    <name evidence="9" type="ORF">EHS24_003725</name>
</gene>
<dbReference type="InterPro" id="IPR038445">
    <property type="entry name" value="NCDase_C_sf"/>
</dbReference>
<dbReference type="GO" id="GO:0017040">
    <property type="term" value="F:N-acylsphingosine amidohydrolase activity"/>
    <property type="evidence" value="ECO:0007669"/>
    <property type="project" value="UniProtKB-UniRule"/>
</dbReference>
<dbReference type="EMBL" id="RSCE01000018">
    <property type="protein sequence ID" value="RSH77096.1"/>
    <property type="molecule type" value="Genomic_DNA"/>
</dbReference>
<dbReference type="STRING" id="105984.A0A427XE15"/>
<feature type="binding site" evidence="4">
    <location>
        <position position="530"/>
    </location>
    <ligand>
        <name>Zn(2+)</name>
        <dbReference type="ChEBI" id="CHEBI:29105"/>
    </ligand>
</feature>
<dbReference type="PANTHER" id="PTHR12670:SF20">
    <property type="entry name" value="NEUTRAL CERAMIDASE"/>
    <property type="match status" value="1"/>
</dbReference>
<dbReference type="AlphaFoldDB" id="A0A427XE15"/>
<dbReference type="EC" id="3.5.1.23" evidence="5"/>
<sequence length="726" mass="76763">MRVFRASRSLATVVVVVVVAAMLSCVRAAGDTYLIGVGKADITGPVVEIPFHGYAVLSQVGTGLRQRLYARSFIIADAANPADKFLYIVVDTQAGDTATRLGVLEGLKALGGDYAGFTQKNVAVIGTHSHSGPGGWHNYLLHQIPVLGFNKQSYQAIVDGCIQSVKNAQASLTKGTLTVGTGTVQDGNINRSQWAYLANPQAERDSYASSTDTTMTVLGFKRSSDGKNMGMLTWYPVHGTSAYNNNTYVTGDNKGVAATMTEQAYAQDANSAPGFVAAYSQANVGDTSPRVLGQWCDDGSGQQCSLEASTCADGTVTNCNGRGPFFEKGDQGLSSCYEIGRRQHVAAKSIFDSLATNGTPLVGTSVNSFHFFNDMRYFQFQLPNGTAVQTCPAALGYSFAAGTSDGPGVSDFKQGDAGLPNAQNNVFWQAVSNVIQTPSAQQVACQGAKPILLDVGEMMAPYPWIPNIVDVQLLRVGQLVMIVSPGEATTMTGRRWKAAVHDAAKTSGVTGTGVEPIVVLGGPANSYSGYIVTPEEYEVQRYEGASTMYGKWTGPAYMNLTVSNINYLAAGNTGSPSQTLLPPDNRGVSLSFIAGVVYDNPALGKSFGQVLTQPAGSYARGATVKAVFQGANPRNNLRLGGTFAAVDQLVNGQWTQVRSDADWFLTYTWTRVDGLLGSSTVSLAWETAGDGAPAGTYRLHYYGDSKTPITGSIKAFEGVSSSFTLV</sequence>
<dbReference type="Pfam" id="PF04734">
    <property type="entry name" value="Ceramidase_alk"/>
    <property type="match status" value="1"/>
</dbReference>
<dbReference type="RefSeq" id="XP_028472243.1">
    <property type="nucleotide sequence ID" value="XM_028619374.1"/>
</dbReference>
<dbReference type="Pfam" id="PF17048">
    <property type="entry name" value="Ceramidse_alk_C"/>
    <property type="match status" value="1"/>
</dbReference>
<dbReference type="InterPro" id="IPR006823">
    <property type="entry name" value="Ceramidase_alk"/>
</dbReference>
<evidence type="ECO:0000256" key="2">
    <source>
        <dbReference type="ARBA" id="ARBA00022801"/>
    </source>
</evidence>
<comment type="cofactor">
    <cofactor evidence="4">
        <name>Zn(2+)</name>
        <dbReference type="ChEBI" id="CHEBI:29105"/>
    </cofactor>
    <text evidence="4">Binds 1 zinc ion per subunit.</text>
</comment>
<comment type="catalytic activity">
    <reaction evidence="5">
        <text>an N-acylsphing-4-enine + H2O = sphing-4-enine + a fatty acid</text>
        <dbReference type="Rhea" id="RHEA:20856"/>
        <dbReference type="ChEBI" id="CHEBI:15377"/>
        <dbReference type="ChEBI" id="CHEBI:28868"/>
        <dbReference type="ChEBI" id="CHEBI:52639"/>
        <dbReference type="ChEBI" id="CHEBI:57756"/>
        <dbReference type="EC" id="3.5.1.23"/>
    </reaction>
</comment>
<protein>
    <recommendedName>
        <fullName evidence="5">Neutral ceramidase</fullName>
        <ecNumber evidence="5">3.5.1.23</ecNumber>
    </recommendedName>
</protein>
<evidence type="ECO:0000313" key="10">
    <source>
        <dbReference type="Proteomes" id="UP000279236"/>
    </source>
</evidence>
<keyword evidence="5" id="KW-0443">Lipid metabolism</keyword>
<evidence type="ECO:0000313" key="9">
    <source>
        <dbReference type="EMBL" id="RSH77096.1"/>
    </source>
</evidence>
<feature type="binding site" evidence="4">
    <location>
        <position position="238"/>
    </location>
    <ligand>
        <name>Zn(2+)</name>
        <dbReference type="ChEBI" id="CHEBI:29105"/>
    </ligand>
</feature>
<evidence type="ECO:0000256" key="3">
    <source>
        <dbReference type="PIRSR" id="PIRSR606823-1"/>
    </source>
</evidence>
<feature type="domain" description="Neutral/alkaline non-lysosomal ceramidase C-terminal" evidence="8">
    <location>
        <begin position="563"/>
        <end position="725"/>
    </location>
</feature>
<keyword evidence="6" id="KW-0732">Signal</keyword>
<dbReference type="OrthoDB" id="191371at2759"/>
<dbReference type="GO" id="GO:0042759">
    <property type="term" value="P:long-chain fatty acid biosynthetic process"/>
    <property type="evidence" value="ECO:0007669"/>
    <property type="project" value="TreeGrafter"/>
</dbReference>
<dbReference type="GO" id="GO:0046514">
    <property type="term" value="P:ceramide catabolic process"/>
    <property type="evidence" value="ECO:0007669"/>
    <property type="project" value="InterPro"/>
</dbReference>
<feature type="chain" id="PRO_5019173195" description="Neutral ceramidase" evidence="6">
    <location>
        <begin position="29"/>
        <end position="726"/>
    </location>
</feature>
<dbReference type="GO" id="GO:0016020">
    <property type="term" value="C:membrane"/>
    <property type="evidence" value="ECO:0007669"/>
    <property type="project" value="GOC"/>
</dbReference>
<reference evidence="9 10" key="1">
    <citation type="submission" date="2018-11" db="EMBL/GenBank/DDBJ databases">
        <title>Genome sequence of Apiotrichum porosum DSM 27194.</title>
        <authorList>
            <person name="Aliyu H."/>
            <person name="Gorte O."/>
            <person name="Ochsenreither K."/>
        </authorList>
    </citation>
    <scope>NUCLEOTIDE SEQUENCE [LARGE SCALE GENOMIC DNA]</scope>
    <source>
        <strain evidence="9 10">DSM 27194</strain>
    </source>
</reference>
<accession>A0A427XE15</accession>
<keyword evidence="10" id="KW-1185">Reference proteome</keyword>
<name>A0A427XE15_9TREE</name>
<evidence type="ECO:0000256" key="6">
    <source>
        <dbReference type="SAM" id="SignalP"/>
    </source>
</evidence>
<proteinExistence type="inferred from homology"/>
<feature type="binding site" evidence="4">
    <location>
        <position position="128"/>
    </location>
    <ligand>
        <name>Zn(2+)</name>
        <dbReference type="ChEBI" id="CHEBI:29105"/>
    </ligand>
</feature>
<evidence type="ECO:0000256" key="5">
    <source>
        <dbReference type="RuleBase" id="RU366019"/>
    </source>
</evidence>
<evidence type="ECO:0000259" key="7">
    <source>
        <dbReference type="Pfam" id="PF04734"/>
    </source>
</evidence>
<dbReference type="PANTHER" id="PTHR12670">
    <property type="entry name" value="CERAMIDASE"/>
    <property type="match status" value="1"/>
</dbReference>
<dbReference type="GeneID" id="39588268"/>
<organism evidence="9 10">
    <name type="scientific">Apiotrichum porosum</name>
    <dbReference type="NCBI Taxonomy" id="105984"/>
    <lineage>
        <taxon>Eukaryota</taxon>
        <taxon>Fungi</taxon>
        <taxon>Dikarya</taxon>
        <taxon>Basidiomycota</taxon>
        <taxon>Agaricomycotina</taxon>
        <taxon>Tremellomycetes</taxon>
        <taxon>Trichosporonales</taxon>
        <taxon>Trichosporonaceae</taxon>
        <taxon>Apiotrichum</taxon>
    </lineage>
</organism>
<dbReference type="GO" id="GO:0046512">
    <property type="term" value="P:sphingosine biosynthetic process"/>
    <property type="evidence" value="ECO:0007669"/>
    <property type="project" value="TreeGrafter"/>
</dbReference>
<feature type="domain" description="Neutral/alkaline non-lysosomal ceramidase N-terminal" evidence="7">
    <location>
        <begin position="33"/>
        <end position="559"/>
    </location>
</feature>